<name>A0A543K906_9RHOB</name>
<dbReference type="RefSeq" id="WP_142079317.1">
    <property type="nucleotide sequence ID" value="NZ_VFPT01000001.1"/>
</dbReference>
<dbReference type="InterPro" id="IPR015422">
    <property type="entry name" value="PyrdxlP-dep_Trfase_small"/>
</dbReference>
<dbReference type="PANTHER" id="PTHR43586">
    <property type="entry name" value="CYSTEINE DESULFURASE"/>
    <property type="match status" value="1"/>
</dbReference>
<keyword evidence="1" id="KW-0663">Pyridoxal phosphate</keyword>
<evidence type="ECO:0000313" key="3">
    <source>
        <dbReference type="EMBL" id="TQM91532.1"/>
    </source>
</evidence>
<dbReference type="InterPro" id="IPR015421">
    <property type="entry name" value="PyrdxlP-dep_Trfase_major"/>
</dbReference>
<sequence>MSKLDLNYVRQQFPALSDEEVLLDNAGGSQIAKQVVERINEFMFSTNVQLGATYRTSVAAAQRVAEGRAALATLLNADRAEEVVMGATASQLFDQLAQALVQHWQPGDEIIVSNFDHEANIGPWRRLEQRGIIVKTWELPKGEHRLGPESLAPLLGPKTRLVAVTHCSNIFGSINDVRAIADLVHEHGAMICVDGVAFAPHRSIDVKALDADFYGFSVYKTYGPHHAALYGKYDLLRYKAGNINHYFYGEDKVPGKLEPGNPNYELAYSCVGVIDYLEGLAAAHGINAKGRAAVEAAFDIIADHEMALSERLLAYLRSRDDVTIVGDPSSDRDARVPTISFVIAGQYSRKTVEALDSLGIGIRFGDFHSKRLVEALDLGDPDGVIRVSAAHYNTLDEMDRVIAQLENLRRQGA</sequence>
<dbReference type="PANTHER" id="PTHR43586:SF21">
    <property type="entry name" value="PYRIDOXAL PHOSPHATE (PLP)-DEPENDENT ASPARTATE AMINOTRANSFERASE SUPERFAMILY"/>
    <property type="match status" value="1"/>
</dbReference>
<dbReference type="AlphaFoldDB" id="A0A543K906"/>
<gene>
    <name evidence="3" type="ORF">BD293_0088</name>
</gene>
<comment type="caution">
    <text evidence="3">The sequence shown here is derived from an EMBL/GenBank/DDBJ whole genome shotgun (WGS) entry which is preliminary data.</text>
</comment>
<dbReference type="Pfam" id="PF00266">
    <property type="entry name" value="Aminotran_5"/>
    <property type="match status" value="1"/>
</dbReference>
<proteinExistence type="predicted"/>
<dbReference type="Proteomes" id="UP000320582">
    <property type="component" value="Unassembled WGS sequence"/>
</dbReference>
<feature type="domain" description="Aminotransferase class V" evidence="2">
    <location>
        <begin position="21"/>
        <end position="401"/>
    </location>
</feature>
<dbReference type="Gene3D" id="3.90.1150.10">
    <property type="entry name" value="Aspartate Aminotransferase, domain 1"/>
    <property type="match status" value="1"/>
</dbReference>
<evidence type="ECO:0000313" key="4">
    <source>
        <dbReference type="Proteomes" id="UP000320582"/>
    </source>
</evidence>
<dbReference type="SUPFAM" id="SSF53383">
    <property type="entry name" value="PLP-dependent transferases"/>
    <property type="match status" value="1"/>
</dbReference>
<dbReference type="EMBL" id="VFPT01000001">
    <property type="protein sequence ID" value="TQM91532.1"/>
    <property type="molecule type" value="Genomic_DNA"/>
</dbReference>
<dbReference type="OrthoDB" id="7592443at2"/>
<protein>
    <submittedName>
        <fullName evidence="3">Cysteine desulfurase family protein (TIGR01976 family)</fullName>
    </submittedName>
</protein>
<evidence type="ECO:0000259" key="2">
    <source>
        <dbReference type="Pfam" id="PF00266"/>
    </source>
</evidence>
<dbReference type="InterPro" id="IPR015424">
    <property type="entry name" value="PyrdxlP-dep_Trfase"/>
</dbReference>
<dbReference type="NCBIfam" id="TIGR01976">
    <property type="entry name" value="am_tr_V_VC1184"/>
    <property type="match status" value="1"/>
</dbReference>
<organism evidence="3 4">
    <name type="scientific">Roseinatronobacter monicus</name>
    <dbReference type="NCBI Taxonomy" id="393481"/>
    <lineage>
        <taxon>Bacteria</taxon>
        <taxon>Pseudomonadati</taxon>
        <taxon>Pseudomonadota</taxon>
        <taxon>Alphaproteobacteria</taxon>
        <taxon>Rhodobacterales</taxon>
        <taxon>Paracoccaceae</taxon>
        <taxon>Roseinatronobacter</taxon>
    </lineage>
</organism>
<reference evidence="3 4" key="1">
    <citation type="submission" date="2019-06" db="EMBL/GenBank/DDBJ databases">
        <title>Genomic Encyclopedia of Archaeal and Bacterial Type Strains, Phase II (KMG-II): from individual species to whole genera.</title>
        <authorList>
            <person name="Goeker M."/>
        </authorList>
    </citation>
    <scope>NUCLEOTIDE SEQUENCE [LARGE SCALE GENOMIC DNA]</scope>
    <source>
        <strain evidence="3 4">DSM 18423</strain>
    </source>
</reference>
<dbReference type="Gene3D" id="3.40.640.10">
    <property type="entry name" value="Type I PLP-dependent aspartate aminotransferase-like (Major domain)"/>
    <property type="match status" value="1"/>
</dbReference>
<accession>A0A543K906</accession>
<evidence type="ECO:0000256" key="1">
    <source>
        <dbReference type="ARBA" id="ARBA00022898"/>
    </source>
</evidence>
<keyword evidence="4" id="KW-1185">Reference proteome</keyword>
<dbReference type="InterPro" id="IPR011340">
    <property type="entry name" value="Cys_dSase-rel"/>
</dbReference>
<dbReference type="InterPro" id="IPR000192">
    <property type="entry name" value="Aminotrans_V_dom"/>
</dbReference>